<sequence length="208" mass="23824">MCEFAVRSPQIVKTDRILEYSAVKLLNMQVNIEKEKNQMIKENDIFNELLEDYEQLDNCEDKRIAEHYAGLVYRLKGRHSFNNIPIHGESGSADYVGALRWIDEALPAIIELFKPEDIFNLDEFALFLQTAMRNTIKEKGQEIKETKVSKKGITGLTSASITGEKLSLAIIGPSLHPRSFNGHKVQPFQYYSQKNASIVIPIFNEYLR</sequence>
<dbReference type="AlphaFoldDB" id="A0A5J4WSN2"/>
<protein>
    <recommendedName>
        <fullName evidence="3">DDE-1 domain-containing protein</fullName>
    </recommendedName>
</protein>
<evidence type="ECO:0000313" key="2">
    <source>
        <dbReference type="Proteomes" id="UP000324800"/>
    </source>
</evidence>
<dbReference type="Proteomes" id="UP000324800">
    <property type="component" value="Unassembled WGS sequence"/>
</dbReference>
<name>A0A5J4WSN2_9EUKA</name>
<comment type="caution">
    <text evidence="1">The sequence shown here is derived from an EMBL/GenBank/DDBJ whole genome shotgun (WGS) entry which is preliminary data.</text>
</comment>
<organism evidence="1 2">
    <name type="scientific">Streblomastix strix</name>
    <dbReference type="NCBI Taxonomy" id="222440"/>
    <lineage>
        <taxon>Eukaryota</taxon>
        <taxon>Metamonada</taxon>
        <taxon>Preaxostyla</taxon>
        <taxon>Oxymonadida</taxon>
        <taxon>Streblomastigidae</taxon>
        <taxon>Streblomastix</taxon>
    </lineage>
</organism>
<reference evidence="1 2" key="1">
    <citation type="submission" date="2019-03" db="EMBL/GenBank/DDBJ databases">
        <title>Single cell metagenomics reveals metabolic interactions within the superorganism composed of flagellate Streblomastix strix and complex community of Bacteroidetes bacteria on its surface.</title>
        <authorList>
            <person name="Treitli S.C."/>
            <person name="Kolisko M."/>
            <person name="Husnik F."/>
            <person name="Keeling P."/>
            <person name="Hampl V."/>
        </authorList>
    </citation>
    <scope>NUCLEOTIDE SEQUENCE [LARGE SCALE GENOMIC DNA]</scope>
    <source>
        <strain evidence="1">ST1C</strain>
    </source>
</reference>
<dbReference type="OrthoDB" id="9909311at2759"/>
<proteinExistence type="predicted"/>
<accession>A0A5J4WSN2</accession>
<evidence type="ECO:0008006" key="3">
    <source>
        <dbReference type="Google" id="ProtNLM"/>
    </source>
</evidence>
<gene>
    <name evidence="1" type="ORF">EZS28_006315</name>
</gene>
<dbReference type="EMBL" id="SNRW01001019">
    <property type="protein sequence ID" value="KAA6398157.1"/>
    <property type="molecule type" value="Genomic_DNA"/>
</dbReference>
<evidence type="ECO:0000313" key="1">
    <source>
        <dbReference type="EMBL" id="KAA6398157.1"/>
    </source>
</evidence>